<dbReference type="EMBL" id="JACASE010000016">
    <property type="protein sequence ID" value="KAF6402062.1"/>
    <property type="molecule type" value="Genomic_DNA"/>
</dbReference>
<sequence length="110" mass="11188">MPALSPPSGLEDTMSAQEERGREPPKPKGKTLGSFLGSLPGFSSARNLLAGAHSSAREARPAADAAPAPAAQAARPPAQGEYGSSGGVWRGQFTCDRVIPTDAMSLATLA</sequence>
<name>A0A7J8BTT9_ROUAE</name>
<accession>A0A7J8BTT9</accession>
<proteinExistence type="predicted"/>
<keyword evidence="3" id="KW-1185">Reference proteome</keyword>
<evidence type="ECO:0000256" key="1">
    <source>
        <dbReference type="SAM" id="MobiDB-lite"/>
    </source>
</evidence>
<comment type="caution">
    <text evidence="2">The sequence shown here is derived from an EMBL/GenBank/DDBJ whole genome shotgun (WGS) entry which is preliminary data.</text>
</comment>
<dbReference type="Proteomes" id="UP000593571">
    <property type="component" value="Unassembled WGS sequence"/>
</dbReference>
<feature type="compositionally biased region" description="Low complexity" evidence="1">
    <location>
        <begin position="62"/>
        <end position="78"/>
    </location>
</feature>
<evidence type="ECO:0000313" key="2">
    <source>
        <dbReference type="EMBL" id="KAF6402062.1"/>
    </source>
</evidence>
<feature type="compositionally biased region" description="Basic and acidic residues" evidence="1">
    <location>
        <begin position="17"/>
        <end position="26"/>
    </location>
</feature>
<reference evidence="2 3" key="1">
    <citation type="journal article" date="2020" name="Nature">
        <title>Six reference-quality genomes reveal evolution of bat adaptations.</title>
        <authorList>
            <person name="Jebb D."/>
            <person name="Huang Z."/>
            <person name="Pippel M."/>
            <person name="Hughes G.M."/>
            <person name="Lavrichenko K."/>
            <person name="Devanna P."/>
            <person name="Winkler S."/>
            <person name="Jermiin L.S."/>
            <person name="Skirmuntt E.C."/>
            <person name="Katzourakis A."/>
            <person name="Burkitt-Gray L."/>
            <person name="Ray D.A."/>
            <person name="Sullivan K.A.M."/>
            <person name="Roscito J.G."/>
            <person name="Kirilenko B.M."/>
            <person name="Davalos L.M."/>
            <person name="Corthals A.P."/>
            <person name="Power M.L."/>
            <person name="Jones G."/>
            <person name="Ransome R.D."/>
            <person name="Dechmann D.K.N."/>
            <person name="Locatelli A.G."/>
            <person name="Puechmaille S.J."/>
            <person name="Fedrigo O."/>
            <person name="Jarvis E.D."/>
            <person name="Hiller M."/>
            <person name="Vernes S.C."/>
            <person name="Myers E.W."/>
            <person name="Teeling E.C."/>
        </authorList>
    </citation>
    <scope>NUCLEOTIDE SEQUENCE [LARGE SCALE GENOMIC DNA]</scope>
    <source>
        <strain evidence="2">MRouAeg1</strain>
        <tissue evidence="2">Muscle</tissue>
    </source>
</reference>
<gene>
    <name evidence="2" type="ORF">HJG63_015489</name>
</gene>
<protein>
    <submittedName>
        <fullName evidence="2">Perilipin 4</fullName>
    </submittedName>
</protein>
<dbReference type="AlphaFoldDB" id="A0A7J8BTT9"/>
<feature type="region of interest" description="Disordered" evidence="1">
    <location>
        <begin position="1"/>
        <end position="38"/>
    </location>
</feature>
<evidence type="ECO:0000313" key="3">
    <source>
        <dbReference type="Proteomes" id="UP000593571"/>
    </source>
</evidence>
<organism evidence="2 3">
    <name type="scientific">Rousettus aegyptiacus</name>
    <name type="common">Egyptian fruit bat</name>
    <name type="synonym">Pteropus aegyptiacus</name>
    <dbReference type="NCBI Taxonomy" id="9407"/>
    <lineage>
        <taxon>Eukaryota</taxon>
        <taxon>Metazoa</taxon>
        <taxon>Chordata</taxon>
        <taxon>Craniata</taxon>
        <taxon>Vertebrata</taxon>
        <taxon>Euteleostomi</taxon>
        <taxon>Mammalia</taxon>
        <taxon>Eutheria</taxon>
        <taxon>Laurasiatheria</taxon>
        <taxon>Chiroptera</taxon>
        <taxon>Yinpterochiroptera</taxon>
        <taxon>Pteropodoidea</taxon>
        <taxon>Pteropodidae</taxon>
        <taxon>Rousettinae</taxon>
        <taxon>Rousettus</taxon>
    </lineage>
</organism>
<dbReference type="PANTHER" id="PTHR47538">
    <property type="entry name" value="PERILIPIN 4"/>
    <property type="match status" value="1"/>
</dbReference>
<dbReference type="PANTHER" id="PTHR47538:SF1">
    <property type="entry name" value="PERILIPIN-4"/>
    <property type="match status" value="1"/>
</dbReference>
<feature type="region of interest" description="Disordered" evidence="1">
    <location>
        <begin position="50"/>
        <end position="87"/>
    </location>
</feature>
<dbReference type="GO" id="GO:0005886">
    <property type="term" value="C:plasma membrane"/>
    <property type="evidence" value="ECO:0007669"/>
    <property type="project" value="TreeGrafter"/>
</dbReference>